<dbReference type="InterPro" id="IPR013087">
    <property type="entry name" value="Znf_C2H2_type"/>
</dbReference>
<comment type="subcellular location">
    <subcellularLocation>
        <location evidence="1">Nucleus</location>
    </subcellularLocation>
</comment>
<dbReference type="GO" id="GO:0008270">
    <property type="term" value="F:zinc ion binding"/>
    <property type="evidence" value="ECO:0007669"/>
    <property type="project" value="UniProtKB-KW"/>
</dbReference>
<evidence type="ECO:0000256" key="1">
    <source>
        <dbReference type="ARBA" id="ARBA00004123"/>
    </source>
</evidence>
<name>A0A5N7AMH4_9EURO</name>
<keyword evidence="10" id="KW-1185">Reference proteome</keyword>
<evidence type="ECO:0000256" key="3">
    <source>
        <dbReference type="ARBA" id="ARBA00022737"/>
    </source>
</evidence>
<evidence type="ECO:0000259" key="8">
    <source>
        <dbReference type="PROSITE" id="PS50157"/>
    </source>
</evidence>
<dbReference type="InterPro" id="IPR036236">
    <property type="entry name" value="Znf_C2H2_sf"/>
</dbReference>
<dbReference type="Gene3D" id="3.30.160.60">
    <property type="entry name" value="Classic Zinc Finger"/>
    <property type="match status" value="2"/>
</dbReference>
<evidence type="ECO:0000256" key="6">
    <source>
        <dbReference type="ARBA" id="ARBA00023242"/>
    </source>
</evidence>
<dbReference type="GO" id="GO:0000981">
    <property type="term" value="F:DNA-binding transcription factor activity, RNA polymerase II-specific"/>
    <property type="evidence" value="ECO:0007669"/>
    <property type="project" value="TreeGrafter"/>
</dbReference>
<keyword evidence="5" id="KW-0862">Zinc</keyword>
<dbReference type="PANTHER" id="PTHR24388:SF54">
    <property type="entry name" value="PROTEIN ESCARGOT"/>
    <property type="match status" value="1"/>
</dbReference>
<keyword evidence="6" id="KW-0539">Nucleus</keyword>
<proteinExistence type="predicted"/>
<protein>
    <recommendedName>
        <fullName evidence="8">C2H2-type domain-containing protein</fullName>
    </recommendedName>
</protein>
<dbReference type="PANTHER" id="PTHR24388">
    <property type="entry name" value="ZINC FINGER PROTEIN"/>
    <property type="match status" value="1"/>
</dbReference>
<evidence type="ECO:0000256" key="5">
    <source>
        <dbReference type="ARBA" id="ARBA00022833"/>
    </source>
</evidence>
<dbReference type="Pfam" id="PF13894">
    <property type="entry name" value="zf-C2H2_4"/>
    <property type="match status" value="1"/>
</dbReference>
<dbReference type="PROSITE" id="PS00028">
    <property type="entry name" value="ZINC_FINGER_C2H2_1"/>
    <property type="match status" value="1"/>
</dbReference>
<organism evidence="9 10">
    <name type="scientific">Aspergillus bertholletiae</name>
    <dbReference type="NCBI Taxonomy" id="1226010"/>
    <lineage>
        <taxon>Eukaryota</taxon>
        <taxon>Fungi</taxon>
        <taxon>Dikarya</taxon>
        <taxon>Ascomycota</taxon>
        <taxon>Pezizomycotina</taxon>
        <taxon>Eurotiomycetes</taxon>
        <taxon>Eurotiomycetidae</taxon>
        <taxon>Eurotiales</taxon>
        <taxon>Aspergillaceae</taxon>
        <taxon>Aspergillus</taxon>
        <taxon>Aspergillus subgen. Circumdati</taxon>
    </lineage>
</organism>
<accession>A0A5N7AMH4</accession>
<dbReference type="SUPFAM" id="SSF57667">
    <property type="entry name" value="beta-beta-alpha zinc fingers"/>
    <property type="match status" value="1"/>
</dbReference>
<gene>
    <name evidence="9" type="ORF">BDV26DRAFT_149477</name>
</gene>
<dbReference type="OrthoDB" id="654211at2759"/>
<dbReference type="InterPro" id="IPR050527">
    <property type="entry name" value="Snail/Krueppel_Znf"/>
</dbReference>
<evidence type="ECO:0000256" key="4">
    <source>
        <dbReference type="ARBA" id="ARBA00022771"/>
    </source>
</evidence>
<feature type="domain" description="C2H2-type" evidence="8">
    <location>
        <begin position="126"/>
        <end position="150"/>
    </location>
</feature>
<dbReference type="Proteomes" id="UP000326198">
    <property type="component" value="Unassembled WGS sequence"/>
</dbReference>
<dbReference type="AlphaFoldDB" id="A0A5N7AMH4"/>
<evidence type="ECO:0000256" key="2">
    <source>
        <dbReference type="ARBA" id="ARBA00022723"/>
    </source>
</evidence>
<evidence type="ECO:0000313" key="9">
    <source>
        <dbReference type="EMBL" id="KAE8371067.1"/>
    </source>
</evidence>
<evidence type="ECO:0000256" key="7">
    <source>
        <dbReference type="PROSITE-ProRule" id="PRU00042"/>
    </source>
</evidence>
<evidence type="ECO:0000313" key="10">
    <source>
        <dbReference type="Proteomes" id="UP000326198"/>
    </source>
</evidence>
<keyword evidence="3" id="KW-0677">Repeat</keyword>
<sequence length="150" mass="17299">MGNLSESVDTMVTGGEVSLGNTGSTSDLASVDLLPQWVSRFEEAEMPSDDHLTATEDGSYHCPYQICISRRGFPRKALLRHLRMHIKPVKCPLCSYTGTEQGDVRRHVETAHRVWAKERWRVQEPVACEFCPRTFTRRDNYVRHWKRKHA</sequence>
<dbReference type="GO" id="GO:0000978">
    <property type="term" value="F:RNA polymerase II cis-regulatory region sequence-specific DNA binding"/>
    <property type="evidence" value="ECO:0007669"/>
    <property type="project" value="TreeGrafter"/>
</dbReference>
<dbReference type="GO" id="GO:0005634">
    <property type="term" value="C:nucleus"/>
    <property type="evidence" value="ECO:0007669"/>
    <property type="project" value="UniProtKB-SubCell"/>
</dbReference>
<dbReference type="SMART" id="SM00355">
    <property type="entry name" value="ZnF_C2H2"/>
    <property type="match status" value="3"/>
</dbReference>
<keyword evidence="2" id="KW-0479">Metal-binding</keyword>
<reference evidence="9 10" key="1">
    <citation type="submission" date="2019-04" db="EMBL/GenBank/DDBJ databases">
        <title>Friends and foes A comparative genomics studyof 23 Aspergillus species from section Flavi.</title>
        <authorList>
            <consortium name="DOE Joint Genome Institute"/>
            <person name="Kjaerbolling I."/>
            <person name="Vesth T."/>
            <person name="Frisvad J.C."/>
            <person name="Nybo J.L."/>
            <person name="Theobald S."/>
            <person name="Kildgaard S."/>
            <person name="Isbrandt T."/>
            <person name="Kuo A."/>
            <person name="Sato A."/>
            <person name="Lyhne E.K."/>
            <person name="Kogle M.E."/>
            <person name="Wiebenga A."/>
            <person name="Kun R.S."/>
            <person name="Lubbers R.J."/>
            <person name="Makela M.R."/>
            <person name="Barry K."/>
            <person name="Chovatia M."/>
            <person name="Clum A."/>
            <person name="Daum C."/>
            <person name="Haridas S."/>
            <person name="He G."/>
            <person name="LaButti K."/>
            <person name="Lipzen A."/>
            <person name="Mondo S."/>
            <person name="Riley R."/>
            <person name="Salamov A."/>
            <person name="Simmons B.A."/>
            <person name="Magnuson J.K."/>
            <person name="Henrissat B."/>
            <person name="Mortensen U.H."/>
            <person name="Larsen T.O."/>
            <person name="Devries R.P."/>
            <person name="Grigoriev I.V."/>
            <person name="Machida M."/>
            <person name="Baker S.E."/>
            <person name="Andersen M.R."/>
        </authorList>
    </citation>
    <scope>NUCLEOTIDE SEQUENCE [LARGE SCALE GENOMIC DNA]</scope>
    <source>
        <strain evidence="9 10">IBT 29228</strain>
    </source>
</reference>
<dbReference type="EMBL" id="ML736489">
    <property type="protein sequence ID" value="KAE8371067.1"/>
    <property type="molecule type" value="Genomic_DNA"/>
</dbReference>
<dbReference type="PROSITE" id="PS50157">
    <property type="entry name" value="ZINC_FINGER_C2H2_2"/>
    <property type="match status" value="1"/>
</dbReference>
<keyword evidence="4 7" id="KW-0863">Zinc-finger</keyword>